<keyword evidence="3" id="KW-1185">Reference proteome</keyword>
<gene>
    <name evidence="2" type="ORF">CLV63_11497</name>
</gene>
<protein>
    <submittedName>
        <fullName evidence="2">Uncharacterized protein</fullName>
    </submittedName>
</protein>
<evidence type="ECO:0000313" key="2">
    <source>
        <dbReference type="EMBL" id="PSK95664.1"/>
    </source>
</evidence>
<proteinExistence type="predicted"/>
<feature type="compositionally biased region" description="Low complexity" evidence="1">
    <location>
        <begin position="202"/>
        <end position="219"/>
    </location>
</feature>
<feature type="compositionally biased region" description="Basic and acidic residues" evidence="1">
    <location>
        <begin position="226"/>
        <end position="240"/>
    </location>
</feature>
<feature type="region of interest" description="Disordered" evidence="1">
    <location>
        <begin position="140"/>
        <end position="160"/>
    </location>
</feature>
<dbReference type="AlphaFoldDB" id="A0A2P8DEK4"/>
<dbReference type="EMBL" id="PYGA01000014">
    <property type="protein sequence ID" value="PSK95664.1"/>
    <property type="molecule type" value="Genomic_DNA"/>
</dbReference>
<dbReference type="Proteomes" id="UP000240542">
    <property type="component" value="Unassembled WGS sequence"/>
</dbReference>
<organism evidence="2 3">
    <name type="scientific">Murinocardiopsis flavida</name>
    <dbReference type="NCBI Taxonomy" id="645275"/>
    <lineage>
        <taxon>Bacteria</taxon>
        <taxon>Bacillati</taxon>
        <taxon>Actinomycetota</taxon>
        <taxon>Actinomycetes</taxon>
        <taxon>Streptosporangiales</taxon>
        <taxon>Nocardiopsidaceae</taxon>
        <taxon>Murinocardiopsis</taxon>
    </lineage>
</organism>
<feature type="region of interest" description="Disordered" evidence="1">
    <location>
        <begin position="195"/>
        <end position="253"/>
    </location>
</feature>
<reference evidence="2 3" key="1">
    <citation type="submission" date="2018-03" db="EMBL/GenBank/DDBJ databases">
        <title>Genomic Encyclopedia of Archaeal and Bacterial Type Strains, Phase II (KMG-II): from individual species to whole genera.</title>
        <authorList>
            <person name="Goeker M."/>
        </authorList>
    </citation>
    <scope>NUCLEOTIDE SEQUENCE [LARGE SCALE GENOMIC DNA]</scope>
    <source>
        <strain evidence="2 3">DSM 45312</strain>
    </source>
</reference>
<comment type="caution">
    <text evidence="2">The sequence shown here is derived from an EMBL/GenBank/DDBJ whole genome shotgun (WGS) entry which is preliminary data.</text>
</comment>
<sequence length="253" mass="27158">MDLAEGGGLPPRLRSTRRREAPRWNCPAGPVRRDRWCCARGLEVEAGSSASRLFNAVEFGAGLGPVEGVWPRHRAGGGGRERPSPQRTRARLPESLGTVPWGQGRPCPWTPMPLPPDAHALAPKSRAAVLGDARLAGILQRSAEHPRRRPPDARLIGGKRRVPGGFGWVGCLRGAALGAMGGSMTAHRLQSSVVHNRTANYARPRASSGRGRLSRSAPRVPTRGAAEPRQERQEPNRGGREPAVQGGPSWPQS</sequence>
<accession>A0A2P8DEK4</accession>
<feature type="region of interest" description="Disordered" evidence="1">
    <location>
        <begin position="1"/>
        <end position="24"/>
    </location>
</feature>
<evidence type="ECO:0000256" key="1">
    <source>
        <dbReference type="SAM" id="MobiDB-lite"/>
    </source>
</evidence>
<feature type="region of interest" description="Disordered" evidence="1">
    <location>
        <begin position="66"/>
        <end position="90"/>
    </location>
</feature>
<evidence type="ECO:0000313" key="3">
    <source>
        <dbReference type="Proteomes" id="UP000240542"/>
    </source>
</evidence>
<feature type="compositionally biased region" description="Basic and acidic residues" evidence="1">
    <location>
        <begin position="142"/>
        <end position="152"/>
    </location>
</feature>
<name>A0A2P8DEK4_9ACTN</name>